<feature type="region of interest" description="Disordered" evidence="1">
    <location>
        <begin position="1"/>
        <end position="131"/>
    </location>
</feature>
<evidence type="ECO:0000313" key="3">
    <source>
        <dbReference type="Proteomes" id="UP001501147"/>
    </source>
</evidence>
<sequence>MDVSAEGPPRGCPALAATSRLPRQGAEGVAPPEVTRTVREPPPLGAGERPESPSRPGRALPQGAGRALLPVPPSDRRPGAKPPHIPYERAQGAEEDHSSHRDPEGRCSGAVPANGTAEQQDAGKGTEDRNRSADAACCMDIINGNLSQRNRSERNSPGAPFGRRPGSVGAAQRLRGQPLRLHAAVIGAGPCILGRVSGTRWARWSPRQRNIPPGVLVLGWV</sequence>
<protein>
    <submittedName>
        <fullName evidence="2">Uncharacterized protein</fullName>
    </submittedName>
</protein>
<reference evidence="3" key="1">
    <citation type="journal article" date="2019" name="Int. J. Syst. Evol. Microbiol.">
        <title>The Global Catalogue of Microorganisms (GCM) 10K type strain sequencing project: providing services to taxonomists for standard genome sequencing and annotation.</title>
        <authorList>
            <consortium name="The Broad Institute Genomics Platform"/>
            <consortium name="The Broad Institute Genome Sequencing Center for Infectious Disease"/>
            <person name="Wu L."/>
            <person name="Ma J."/>
        </authorList>
    </citation>
    <scope>NUCLEOTIDE SEQUENCE [LARGE SCALE GENOMIC DNA]</scope>
    <source>
        <strain evidence="3">JCM 18324</strain>
    </source>
</reference>
<dbReference type="Proteomes" id="UP001501147">
    <property type="component" value="Unassembled WGS sequence"/>
</dbReference>
<keyword evidence="3" id="KW-1185">Reference proteome</keyword>
<evidence type="ECO:0000313" key="2">
    <source>
        <dbReference type="EMBL" id="GAA4775085.1"/>
    </source>
</evidence>
<name>A0ABP9A6B1_9ACTN</name>
<comment type="caution">
    <text evidence="2">The sequence shown here is derived from an EMBL/GenBank/DDBJ whole genome shotgun (WGS) entry which is preliminary data.</text>
</comment>
<organism evidence="2 3">
    <name type="scientific">Streptomyces sanyensis</name>
    <dbReference type="NCBI Taxonomy" id="568869"/>
    <lineage>
        <taxon>Bacteria</taxon>
        <taxon>Bacillati</taxon>
        <taxon>Actinomycetota</taxon>
        <taxon>Actinomycetes</taxon>
        <taxon>Kitasatosporales</taxon>
        <taxon>Streptomycetaceae</taxon>
        <taxon>Streptomyces</taxon>
    </lineage>
</organism>
<proteinExistence type="predicted"/>
<feature type="region of interest" description="Disordered" evidence="1">
    <location>
        <begin position="147"/>
        <end position="169"/>
    </location>
</feature>
<evidence type="ECO:0000256" key="1">
    <source>
        <dbReference type="SAM" id="MobiDB-lite"/>
    </source>
</evidence>
<feature type="compositionally biased region" description="Basic and acidic residues" evidence="1">
    <location>
        <begin position="91"/>
        <end position="105"/>
    </location>
</feature>
<gene>
    <name evidence="2" type="ORF">GCM10023329_24500</name>
</gene>
<dbReference type="EMBL" id="BAABJV010000004">
    <property type="protein sequence ID" value="GAA4775085.1"/>
    <property type="molecule type" value="Genomic_DNA"/>
</dbReference>
<accession>A0ABP9A6B1</accession>